<evidence type="ECO:0000313" key="3">
    <source>
        <dbReference type="EMBL" id="KAL3739584.1"/>
    </source>
</evidence>
<organism evidence="3 4">
    <name type="scientific">Eucalyptus globulus</name>
    <name type="common">Tasmanian blue gum</name>
    <dbReference type="NCBI Taxonomy" id="34317"/>
    <lineage>
        <taxon>Eukaryota</taxon>
        <taxon>Viridiplantae</taxon>
        <taxon>Streptophyta</taxon>
        <taxon>Embryophyta</taxon>
        <taxon>Tracheophyta</taxon>
        <taxon>Spermatophyta</taxon>
        <taxon>Magnoliopsida</taxon>
        <taxon>eudicotyledons</taxon>
        <taxon>Gunneridae</taxon>
        <taxon>Pentapetalae</taxon>
        <taxon>rosids</taxon>
        <taxon>malvids</taxon>
        <taxon>Myrtales</taxon>
        <taxon>Myrtaceae</taxon>
        <taxon>Myrtoideae</taxon>
        <taxon>Eucalypteae</taxon>
        <taxon>Eucalyptus</taxon>
    </lineage>
</organism>
<proteinExistence type="predicted"/>
<feature type="compositionally biased region" description="Low complexity" evidence="1">
    <location>
        <begin position="837"/>
        <end position="852"/>
    </location>
</feature>
<feature type="compositionally biased region" description="Gly residues" evidence="1">
    <location>
        <begin position="1"/>
        <end position="15"/>
    </location>
</feature>
<name>A0ABD3KKV1_EUCGL</name>
<sequence>MGSKGGGGGAGGGNGISTIPTGSRKMVQSLKEIVNCSELEIYTALKECSMDPNEAVNRLLTQDPFHEVKSKREKKKESKDTTEVRPRGSISTTTRGGRSGVERYAGRGRAIVPSSSEPGKQQPYKKENGSHVYTGSTCSAYNMSGNSMNRQIAHSDASAWENKVSAVGETDLISSSVQPSPGLQRAWAGVPGQVSMADIVKMGRPQGKVSGTSNPPLHQGVLPPSSAVSHDDFQQLDQSSKVYMSDPNDDWPLDEHHAPPPSDEWPPFENSRTAVSSTLDSQVVESKLYGGPSDLPLDETSQHLTSQLDNVHLLEDGSLENSTNHMGLASVSNRNIQDDDDVETSYLENNVYKNISAFEAHMHSYEHNEAEDVATVSTNLQQLDLQNSDEESASEEDGPAVVIPDHLQIHTPDCQHLSFGSFGSGAGAGAGAGARTLKSNLAETQPVTDASSVALSDTRNTEHYGDEHLRPPSDGDDVHVTVASAGSYEAPSASQPDSLKQQSVETTSGNQYTFPSSAPGFNYDNAQHLNAAFNHQQTSSQLQNLASFSSVLPSYSSSLPSALLASTVQTGRESELPYLPFPVTQSMPTKFSNPTSSMSSSVLSTPEAFRAANISGAQQNPQNLPNAGLSTGPALPQHLAMHPYSQPTLPLGPFANMVSYPFLPQSYSYVPPSAFQQTFTGNSTYHQSLAALLPQYKNSLSSSSLPQSGAIPSGYGFNGSTGIPGGNFSLNPPSAPATTTLGYDDALSSQYKDANSLLSLQQNENSALWLQGPGGRTMPTVAANTYYNFQGQTQQPTGIRQGQGQQPSQHFGSHNYPNFYQSAGISLEHQQQIARDSSLGGSQSQQAKQSAQIWQNTY</sequence>
<feature type="region of interest" description="Disordered" evidence="1">
    <location>
        <begin position="830"/>
        <end position="858"/>
    </location>
</feature>
<feature type="compositionally biased region" description="Polar residues" evidence="1">
    <location>
        <begin position="492"/>
        <end position="516"/>
    </location>
</feature>
<comment type="caution">
    <text evidence="3">The sequence shown here is derived from an EMBL/GenBank/DDBJ whole genome shotgun (WGS) entry which is preliminary data.</text>
</comment>
<keyword evidence="4" id="KW-1185">Reference proteome</keyword>
<feature type="region of interest" description="Disordered" evidence="1">
    <location>
        <begin position="204"/>
        <end position="229"/>
    </location>
</feature>
<dbReference type="EMBL" id="JBJKBG010000005">
    <property type="protein sequence ID" value="KAL3739584.1"/>
    <property type="molecule type" value="Genomic_DNA"/>
</dbReference>
<feature type="region of interest" description="Disordered" evidence="1">
    <location>
        <begin position="242"/>
        <end position="279"/>
    </location>
</feature>
<accession>A0ABD3KKV1</accession>
<feature type="compositionally biased region" description="Polar residues" evidence="1">
    <location>
        <begin position="270"/>
        <end position="279"/>
    </location>
</feature>
<evidence type="ECO:0000313" key="4">
    <source>
        <dbReference type="Proteomes" id="UP001634007"/>
    </source>
</evidence>
<evidence type="ECO:0000259" key="2">
    <source>
        <dbReference type="Pfam" id="PF06972"/>
    </source>
</evidence>
<dbReference type="PANTHER" id="PTHR46445:SF3">
    <property type="entry name" value="RNA POLYMERASE II DEGRADATION FACTOR-LIKE PROTEIN (DUF1296)-RELATED"/>
    <property type="match status" value="1"/>
</dbReference>
<feature type="compositionally biased region" description="Basic and acidic residues" evidence="1">
    <location>
        <begin position="459"/>
        <end position="479"/>
    </location>
</feature>
<feature type="region of interest" description="Disordered" evidence="1">
    <location>
        <begin position="794"/>
        <end position="817"/>
    </location>
</feature>
<reference evidence="3 4" key="1">
    <citation type="submission" date="2024-11" db="EMBL/GenBank/DDBJ databases">
        <title>Chromosome-level genome assembly of Eucalyptus globulus Labill. provides insights into its genome evolution.</title>
        <authorList>
            <person name="Li X."/>
        </authorList>
    </citation>
    <scope>NUCLEOTIDE SEQUENCE [LARGE SCALE GENOMIC DNA]</scope>
    <source>
        <strain evidence="3">CL2024</strain>
        <tissue evidence="3">Fresh tender leaves</tissue>
    </source>
</reference>
<dbReference type="InterPro" id="IPR009060">
    <property type="entry name" value="UBA-like_sf"/>
</dbReference>
<evidence type="ECO:0000256" key="1">
    <source>
        <dbReference type="SAM" id="MobiDB-lite"/>
    </source>
</evidence>
<feature type="compositionally biased region" description="Polar residues" evidence="1">
    <location>
        <begin position="443"/>
        <end position="458"/>
    </location>
</feature>
<feature type="domain" description="GBF-interacting protein 1 N-terminal" evidence="2">
    <location>
        <begin position="19"/>
        <end position="77"/>
    </location>
</feature>
<dbReference type="Pfam" id="PF06972">
    <property type="entry name" value="GIP1_N"/>
    <property type="match status" value="1"/>
</dbReference>
<dbReference type="SUPFAM" id="SSF46934">
    <property type="entry name" value="UBA-like"/>
    <property type="match status" value="1"/>
</dbReference>
<feature type="compositionally biased region" description="Basic and acidic residues" evidence="1">
    <location>
        <begin position="64"/>
        <end position="86"/>
    </location>
</feature>
<feature type="region of interest" description="Disordered" evidence="1">
    <location>
        <begin position="1"/>
        <end position="22"/>
    </location>
</feature>
<dbReference type="InterPro" id="IPR009719">
    <property type="entry name" value="GIP1_N"/>
</dbReference>
<dbReference type="PANTHER" id="PTHR46445">
    <property type="entry name" value="RNA POLYMERASE II DEGRADATION FACTOR-LIKE PROTEIN (DUF1296)"/>
    <property type="match status" value="1"/>
</dbReference>
<feature type="region of interest" description="Disordered" evidence="1">
    <location>
        <begin position="443"/>
        <end position="521"/>
    </location>
</feature>
<gene>
    <name evidence="3" type="ORF">ACJRO7_020922</name>
</gene>
<protein>
    <recommendedName>
        <fullName evidence="2">GBF-interacting protein 1 N-terminal domain-containing protein</fullName>
    </recommendedName>
</protein>
<dbReference type="AlphaFoldDB" id="A0ABD3KKV1"/>
<feature type="region of interest" description="Disordered" evidence="1">
    <location>
        <begin position="59"/>
        <end position="131"/>
    </location>
</feature>
<dbReference type="Proteomes" id="UP001634007">
    <property type="component" value="Unassembled WGS sequence"/>
</dbReference>